<proteinExistence type="predicted"/>
<evidence type="ECO:0000313" key="1">
    <source>
        <dbReference type="EMBL" id="CAJ0593358.1"/>
    </source>
</evidence>
<dbReference type="AlphaFoldDB" id="A0AA36DTX6"/>
<reference evidence="1" key="1">
    <citation type="submission" date="2023-07" db="EMBL/GenBank/DDBJ databases">
        <authorList>
            <consortium name="CYATHOMIX"/>
        </authorList>
    </citation>
    <scope>NUCLEOTIDE SEQUENCE</scope>
    <source>
        <strain evidence="1">N/A</strain>
    </source>
</reference>
<dbReference type="Proteomes" id="UP001176961">
    <property type="component" value="Unassembled WGS sequence"/>
</dbReference>
<evidence type="ECO:0000313" key="2">
    <source>
        <dbReference type="Proteomes" id="UP001176961"/>
    </source>
</evidence>
<name>A0AA36DTX6_CYLNA</name>
<gene>
    <name evidence="1" type="ORF">CYNAS_LOCUS5341</name>
</gene>
<protein>
    <submittedName>
        <fullName evidence="1">Uncharacterized protein</fullName>
    </submittedName>
</protein>
<accession>A0AA36DTX6</accession>
<comment type="caution">
    <text evidence="1">The sequence shown here is derived from an EMBL/GenBank/DDBJ whole genome shotgun (WGS) entry which is preliminary data.</text>
</comment>
<keyword evidence="2" id="KW-1185">Reference proteome</keyword>
<dbReference type="EMBL" id="CATQJL010000112">
    <property type="protein sequence ID" value="CAJ0593358.1"/>
    <property type="molecule type" value="Genomic_DNA"/>
</dbReference>
<sequence length="133" mass="15678">MHGEEIQTAIVFLRRTKIWDAKGSRVDSQAEHKAILVQFTVSSDDILAPSTKAQTRTMRARQPPDYHERLEYLWQVVLLFFQANFDMAMVNGEQHIGDNEKNHVDHFEVPIEKNEAVYFWSFFLFYKSLKMLI</sequence>
<organism evidence="1 2">
    <name type="scientific">Cylicocyclus nassatus</name>
    <name type="common">Nematode worm</name>
    <dbReference type="NCBI Taxonomy" id="53992"/>
    <lineage>
        <taxon>Eukaryota</taxon>
        <taxon>Metazoa</taxon>
        <taxon>Ecdysozoa</taxon>
        <taxon>Nematoda</taxon>
        <taxon>Chromadorea</taxon>
        <taxon>Rhabditida</taxon>
        <taxon>Rhabditina</taxon>
        <taxon>Rhabditomorpha</taxon>
        <taxon>Strongyloidea</taxon>
        <taxon>Strongylidae</taxon>
        <taxon>Cylicocyclus</taxon>
    </lineage>
</organism>